<organism evidence="2 3">
    <name type="scientific">Platysternon megacephalum</name>
    <name type="common">big-headed turtle</name>
    <dbReference type="NCBI Taxonomy" id="55544"/>
    <lineage>
        <taxon>Eukaryota</taxon>
        <taxon>Metazoa</taxon>
        <taxon>Chordata</taxon>
        <taxon>Craniata</taxon>
        <taxon>Vertebrata</taxon>
        <taxon>Euteleostomi</taxon>
        <taxon>Archelosauria</taxon>
        <taxon>Testudinata</taxon>
        <taxon>Testudines</taxon>
        <taxon>Cryptodira</taxon>
        <taxon>Durocryptodira</taxon>
        <taxon>Testudinoidea</taxon>
        <taxon>Platysternidae</taxon>
        <taxon>Platysternon</taxon>
    </lineage>
</organism>
<keyword evidence="3" id="KW-1185">Reference proteome</keyword>
<gene>
    <name evidence="2" type="ORF">DR999_PMT10559</name>
</gene>
<proteinExistence type="predicted"/>
<accession>A0A4D9EDU6</accession>
<dbReference type="AlphaFoldDB" id="A0A4D9EDU6"/>
<reference evidence="2 3" key="2">
    <citation type="submission" date="2019-04" db="EMBL/GenBank/DDBJ databases">
        <title>The genome sequence of big-headed turtle.</title>
        <authorList>
            <person name="Gong S."/>
        </authorList>
    </citation>
    <scope>NUCLEOTIDE SEQUENCE [LARGE SCALE GENOMIC DNA]</scope>
    <source>
        <strain evidence="2">DO16091913</strain>
        <tissue evidence="2">Muscle</tissue>
    </source>
</reference>
<feature type="region of interest" description="Disordered" evidence="1">
    <location>
        <begin position="71"/>
        <end position="103"/>
    </location>
</feature>
<name>A0A4D9EDU6_9SAUR</name>
<reference evidence="2 3" key="1">
    <citation type="submission" date="2019-04" db="EMBL/GenBank/DDBJ databases">
        <title>Draft genome of the big-headed turtle Platysternon megacephalum.</title>
        <authorList>
            <person name="Gong S."/>
        </authorList>
    </citation>
    <scope>NUCLEOTIDE SEQUENCE [LARGE SCALE GENOMIC DNA]</scope>
    <source>
        <strain evidence="2">DO16091913</strain>
        <tissue evidence="2">Muscle</tissue>
    </source>
</reference>
<feature type="compositionally biased region" description="Basic and acidic residues" evidence="1">
    <location>
        <begin position="93"/>
        <end position="103"/>
    </location>
</feature>
<dbReference type="Proteomes" id="UP000297703">
    <property type="component" value="Unassembled WGS sequence"/>
</dbReference>
<comment type="caution">
    <text evidence="2">The sequence shown here is derived from an EMBL/GenBank/DDBJ whole genome shotgun (WGS) entry which is preliminary data.</text>
</comment>
<evidence type="ECO:0000313" key="3">
    <source>
        <dbReference type="Proteomes" id="UP000297703"/>
    </source>
</evidence>
<dbReference type="EMBL" id="QXTE01000095">
    <property type="protein sequence ID" value="TFK06665.1"/>
    <property type="molecule type" value="Genomic_DNA"/>
</dbReference>
<evidence type="ECO:0000313" key="2">
    <source>
        <dbReference type="EMBL" id="TFK06665.1"/>
    </source>
</evidence>
<protein>
    <submittedName>
        <fullName evidence="2">Calcineurin-like phosphoesterase domain-containing protein 1</fullName>
    </submittedName>
</protein>
<evidence type="ECO:0000256" key="1">
    <source>
        <dbReference type="SAM" id="MobiDB-lite"/>
    </source>
</evidence>
<sequence length="137" mass="15001">MFCSSESQGAAELYGPIVTPQCAWGSYSSWGAVSRSSGWAFPSHWLCGSIHQEEITLPGCTMETGCLHVPQETRRDQPGLRVVSTDHSAGAGPERERGREGESLLRSPARITCFFKNKTRCNRNLRSGRGGLIQVQC</sequence>